<gene>
    <name evidence="1" type="ORF">MRATA1EN1_LOCUS23373</name>
</gene>
<protein>
    <submittedName>
        <fullName evidence="1">Uncharacterized protein</fullName>
    </submittedName>
</protein>
<proteinExistence type="predicted"/>
<evidence type="ECO:0000313" key="2">
    <source>
        <dbReference type="Proteomes" id="UP001176941"/>
    </source>
</evidence>
<organism evidence="1 2">
    <name type="scientific">Rangifer tarandus platyrhynchus</name>
    <name type="common">Svalbard reindeer</name>
    <dbReference type="NCBI Taxonomy" id="3082113"/>
    <lineage>
        <taxon>Eukaryota</taxon>
        <taxon>Metazoa</taxon>
        <taxon>Chordata</taxon>
        <taxon>Craniata</taxon>
        <taxon>Vertebrata</taxon>
        <taxon>Euteleostomi</taxon>
        <taxon>Mammalia</taxon>
        <taxon>Eutheria</taxon>
        <taxon>Laurasiatheria</taxon>
        <taxon>Artiodactyla</taxon>
        <taxon>Ruminantia</taxon>
        <taxon>Pecora</taxon>
        <taxon>Cervidae</taxon>
        <taxon>Odocoileinae</taxon>
        <taxon>Rangifer</taxon>
    </lineage>
</organism>
<dbReference type="Proteomes" id="UP001176941">
    <property type="component" value="Chromosome 4"/>
</dbReference>
<sequence>MLFLQNAQCGLQTWVAFMTRQAALCIPHPYLLSLSHQMEYSHQVARTLESLGQLKQGGPVGLRLLLRFPLSASLQEFYATGRRCLVSMVWLVVPQDQRMQILFFWFQWLF</sequence>
<accession>A0ABN8ZN60</accession>
<dbReference type="EMBL" id="OX459940">
    <property type="protein sequence ID" value="CAI9174411.1"/>
    <property type="molecule type" value="Genomic_DNA"/>
</dbReference>
<reference evidence="1" key="1">
    <citation type="submission" date="2023-04" db="EMBL/GenBank/DDBJ databases">
        <authorList>
            <consortium name="ELIXIR-Norway"/>
        </authorList>
    </citation>
    <scope>NUCLEOTIDE SEQUENCE [LARGE SCALE GENOMIC DNA]</scope>
</reference>
<keyword evidence="2" id="KW-1185">Reference proteome</keyword>
<evidence type="ECO:0000313" key="1">
    <source>
        <dbReference type="EMBL" id="CAI9174411.1"/>
    </source>
</evidence>
<name>A0ABN8ZN60_RANTA</name>